<reference evidence="1 2" key="1">
    <citation type="submission" date="2021-02" db="EMBL/GenBank/DDBJ databases">
        <title>Paracoccus methylovroum sp.nov., a new methanol and methylamine utilizing methylotrophic denitrifer.</title>
        <authorList>
            <person name="Timsy T."/>
            <person name="Behrendt U."/>
            <person name="Ulrich A."/>
            <person name="Spanner T."/>
            <person name="Foesel B.U."/>
            <person name="Horn M.A."/>
            <person name="Kolb S."/>
        </authorList>
    </citation>
    <scope>NUCLEOTIDE SEQUENCE [LARGE SCALE GENOMIC DNA]</scope>
    <source>
        <strain evidence="1 2">H4-D09</strain>
    </source>
</reference>
<dbReference type="EMBL" id="CP070371">
    <property type="protein sequence ID" value="QRZ14724.1"/>
    <property type="molecule type" value="Genomic_DNA"/>
</dbReference>
<dbReference type="RefSeq" id="WP_205295695.1">
    <property type="nucleotide sequence ID" value="NZ_CP070371.1"/>
</dbReference>
<proteinExistence type="predicted"/>
<keyword evidence="2" id="KW-1185">Reference proteome</keyword>
<dbReference type="Proteomes" id="UP000663629">
    <property type="component" value="Chromosome 2"/>
</dbReference>
<protein>
    <submittedName>
        <fullName evidence="1">Uncharacterized protein</fullName>
    </submittedName>
</protein>
<evidence type="ECO:0000313" key="1">
    <source>
        <dbReference type="EMBL" id="QRZ14724.1"/>
    </source>
</evidence>
<evidence type="ECO:0000313" key="2">
    <source>
        <dbReference type="Proteomes" id="UP000663629"/>
    </source>
</evidence>
<name>A0ABX7JP27_9RHOB</name>
<organism evidence="1 2">
    <name type="scientific">Paracoccus methylovorus</name>
    <dbReference type="NCBI Taxonomy" id="2812658"/>
    <lineage>
        <taxon>Bacteria</taxon>
        <taxon>Pseudomonadati</taxon>
        <taxon>Pseudomonadota</taxon>
        <taxon>Alphaproteobacteria</taxon>
        <taxon>Rhodobacterales</taxon>
        <taxon>Paracoccaceae</taxon>
        <taxon>Paracoccus</taxon>
    </lineage>
</organism>
<sequence length="84" mass="8630">MATTQNFTVSNSWTRIASGRADGQVVKIEGAGPFNLAVTVGSKSIPPTIAPLTGHRIDGTADLPLVAAQHLWASAATSTNLTVT</sequence>
<gene>
    <name evidence="1" type="ORF">JWJ88_17315</name>
</gene>
<accession>A0ABX7JP27</accession>